<dbReference type="EMBL" id="CVRQ01000034">
    <property type="protein sequence ID" value="CRL41409.1"/>
    <property type="molecule type" value="Genomic_DNA"/>
</dbReference>
<dbReference type="PROSITE" id="PS51668">
    <property type="entry name" value="TSAA_2"/>
    <property type="match status" value="1"/>
</dbReference>
<gene>
    <name evidence="4" type="ORF">T1815_26881</name>
</gene>
<feature type="domain" description="TsaA-like" evidence="3">
    <location>
        <begin position="6"/>
        <end position="129"/>
    </location>
</feature>
<dbReference type="RefSeq" id="WP_055062576.1">
    <property type="nucleotide sequence ID" value="NZ_CVRQ01000034.1"/>
</dbReference>
<dbReference type="Gene3D" id="2.40.30.70">
    <property type="entry name" value="YaeB-like"/>
    <property type="match status" value="1"/>
</dbReference>
<comment type="similarity">
    <text evidence="2">Belongs to the tRNA methyltransferase O family.</text>
</comment>
<dbReference type="Proteomes" id="UP000049472">
    <property type="component" value="Unassembled WGS sequence"/>
</dbReference>
<dbReference type="InterPro" id="IPR036413">
    <property type="entry name" value="YaeB-like_sf"/>
</dbReference>
<keyword evidence="5" id="KW-1185">Reference proteome</keyword>
<dbReference type="PANTHER" id="PTHR12818">
    <property type="entry name" value="TRNA (ADENINE(37)-N6)-METHYLTRANSFERASE"/>
    <property type="match status" value="1"/>
</dbReference>
<evidence type="ECO:0000313" key="5">
    <source>
        <dbReference type="Proteomes" id="UP000049472"/>
    </source>
</evidence>
<dbReference type="PANTHER" id="PTHR12818:SF0">
    <property type="entry name" value="TRNA (ADENINE(37)-N6)-METHYLTRANSFERASE"/>
    <property type="match status" value="1"/>
</dbReference>
<keyword evidence="1" id="KW-0949">S-adenosyl-L-methionine</keyword>
<evidence type="ECO:0000256" key="1">
    <source>
        <dbReference type="ARBA" id="ARBA00022691"/>
    </source>
</evidence>
<dbReference type="InterPro" id="IPR036414">
    <property type="entry name" value="YaeB_N_sf"/>
</dbReference>
<dbReference type="InterPro" id="IPR023368">
    <property type="entry name" value="UPF0066_cons_site"/>
</dbReference>
<accession>A0A0M6WW37</accession>
<organism evidence="4 5">
    <name type="scientific">Agathobacter rectalis</name>
    <dbReference type="NCBI Taxonomy" id="39491"/>
    <lineage>
        <taxon>Bacteria</taxon>
        <taxon>Bacillati</taxon>
        <taxon>Bacillota</taxon>
        <taxon>Clostridia</taxon>
        <taxon>Lachnospirales</taxon>
        <taxon>Lachnospiraceae</taxon>
        <taxon>Agathobacter</taxon>
    </lineage>
</organism>
<dbReference type="SUPFAM" id="SSF118196">
    <property type="entry name" value="YaeB-like"/>
    <property type="match status" value="1"/>
</dbReference>
<dbReference type="CDD" id="cd09281">
    <property type="entry name" value="UPF0066"/>
    <property type="match status" value="1"/>
</dbReference>
<dbReference type="PROSITE" id="PS01318">
    <property type="entry name" value="TSAA_1"/>
    <property type="match status" value="1"/>
</dbReference>
<dbReference type="AlphaFoldDB" id="A0A0M6WW37"/>
<name>A0A0M6WW37_9FIRM</name>
<proteinExistence type="inferred from homology"/>
<evidence type="ECO:0000256" key="2">
    <source>
        <dbReference type="ARBA" id="ARBA00033753"/>
    </source>
</evidence>
<evidence type="ECO:0000313" key="4">
    <source>
        <dbReference type="EMBL" id="CRL41409.1"/>
    </source>
</evidence>
<evidence type="ECO:0000259" key="3">
    <source>
        <dbReference type="PROSITE" id="PS51668"/>
    </source>
</evidence>
<dbReference type="InterPro" id="IPR023370">
    <property type="entry name" value="TrmO-like_N"/>
</dbReference>
<reference evidence="5" key="1">
    <citation type="submission" date="2015-05" db="EMBL/GenBank/DDBJ databases">
        <authorList>
            <consortium name="Pathogen Informatics"/>
        </authorList>
    </citation>
    <scope>NUCLEOTIDE SEQUENCE [LARGE SCALE GENOMIC DNA]</scope>
    <source>
        <strain evidence="5">T1-815</strain>
    </source>
</reference>
<dbReference type="Pfam" id="PF01980">
    <property type="entry name" value="TrmO_N"/>
    <property type="match status" value="1"/>
</dbReference>
<sequence>MNKINISPIGKIVNGNEVKVILDPKYAKALKGLEGYSHVQILWWMNGSDNQRDRNVLVEKKPYKNGPDEIGVFALRSPERPNPIAVSNVNIAYVDEESGTVGLYYIDAFDGSQVLDLKPYTPSIDRIENPMTPDWCSHWPKSYEESGRFDWEAEFNF</sequence>
<dbReference type="InterPro" id="IPR040372">
    <property type="entry name" value="YaeB-like"/>
</dbReference>
<protein>
    <recommendedName>
        <fullName evidence="3">TsaA-like domain-containing protein</fullName>
    </recommendedName>
</protein>